<dbReference type="EMBL" id="JAOCZP010000007">
    <property type="protein sequence ID" value="MCT7377300.1"/>
    <property type="molecule type" value="Genomic_DNA"/>
</dbReference>
<evidence type="ECO:0000313" key="3">
    <source>
        <dbReference type="Proteomes" id="UP001320831"/>
    </source>
</evidence>
<proteinExistence type="predicted"/>
<evidence type="ECO:0000313" key="2">
    <source>
        <dbReference type="EMBL" id="MCT7377300.1"/>
    </source>
</evidence>
<dbReference type="RefSeq" id="WP_260905751.1">
    <property type="nucleotide sequence ID" value="NZ_JAOCZP010000007.1"/>
</dbReference>
<organism evidence="2 3">
    <name type="scientific">Chelativorans salis</name>
    <dbReference type="NCBI Taxonomy" id="2978478"/>
    <lineage>
        <taxon>Bacteria</taxon>
        <taxon>Pseudomonadati</taxon>
        <taxon>Pseudomonadota</taxon>
        <taxon>Alphaproteobacteria</taxon>
        <taxon>Hyphomicrobiales</taxon>
        <taxon>Phyllobacteriaceae</taxon>
        <taxon>Chelativorans</taxon>
    </lineage>
</organism>
<name>A0ABT2LRZ6_9HYPH</name>
<keyword evidence="1" id="KW-1133">Transmembrane helix</keyword>
<accession>A0ABT2LRZ6</accession>
<sequence>MAGPAPNQNDEDKPLDPAAERVRRKLVRFMGINLAILFAAVMAVVLALVYRSMTPQPDDAALTQAPASGEALSGDIRLPAGSRIVSHAISSNRLTLHLRLAEGGEAIVVYDMAEGRTVGRLEIGYETP</sequence>
<dbReference type="Proteomes" id="UP001320831">
    <property type="component" value="Unassembled WGS sequence"/>
</dbReference>
<gene>
    <name evidence="2" type="ORF">N5A92_19980</name>
</gene>
<feature type="transmembrane region" description="Helical" evidence="1">
    <location>
        <begin position="31"/>
        <end position="50"/>
    </location>
</feature>
<protein>
    <submittedName>
        <fullName evidence="2">Fimbrial protein</fullName>
    </submittedName>
</protein>
<reference evidence="2 3" key="1">
    <citation type="submission" date="2022-09" db="EMBL/GenBank/DDBJ databases">
        <title>Chelativorans salina sp. nov., a novel slightly halophilic bacterium isolated from a saline lake sediment enrichment.</title>
        <authorList>
            <person name="Gao L."/>
            <person name="Fang B.-Z."/>
            <person name="Li W.-J."/>
        </authorList>
    </citation>
    <scope>NUCLEOTIDE SEQUENCE [LARGE SCALE GENOMIC DNA]</scope>
    <source>
        <strain evidence="2 3">EGI FJ00035</strain>
    </source>
</reference>
<keyword evidence="1" id="KW-0472">Membrane</keyword>
<evidence type="ECO:0000256" key="1">
    <source>
        <dbReference type="SAM" id="Phobius"/>
    </source>
</evidence>
<comment type="caution">
    <text evidence="2">The sequence shown here is derived from an EMBL/GenBank/DDBJ whole genome shotgun (WGS) entry which is preliminary data.</text>
</comment>
<keyword evidence="1" id="KW-0812">Transmembrane</keyword>
<keyword evidence="3" id="KW-1185">Reference proteome</keyword>